<dbReference type="PROSITE" id="PS50304">
    <property type="entry name" value="TUDOR"/>
    <property type="match status" value="1"/>
</dbReference>
<reference evidence="5" key="2">
    <citation type="journal article" date="2010" name="BMC Genomics">
        <title>Salmo salar and Esox lucius full-length cDNA sequences reveal changes in evolutionary pressures on a post-tetraploidization genome.</title>
        <authorList>
            <person name="Leong J.S."/>
            <person name="Jantzen S.G."/>
            <person name="von Schalburg K.R."/>
            <person name="Cooper G.A."/>
            <person name="Messmer A.M."/>
            <person name="Liao N.Y."/>
            <person name="Munro S."/>
            <person name="Moore R."/>
            <person name="Holt R.A."/>
            <person name="Jones S.J."/>
            <person name="Davidson W.S."/>
            <person name="Koop B.F."/>
        </authorList>
    </citation>
    <scope>NUCLEOTIDE SEQUENCE</scope>
    <source>
        <tissue evidence="5">Thymus</tissue>
    </source>
</reference>
<evidence type="ECO:0000256" key="2">
    <source>
        <dbReference type="ARBA" id="ARBA00023242"/>
    </source>
</evidence>
<reference evidence="5" key="3">
    <citation type="submission" date="2010-08" db="EMBL/GenBank/DDBJ databases">
        <authorList>
            <consortium name="cGRASP (B.F. Koop &amp; W.S. Davidson)"/>
        </authorList>
    </citation>
    <scope>NUCLEOTIDE SEQUENCE</scope>
    <source>
        <tissue evidence="5">Thymus</tissue>
    </source>
</reference>
<comment type="subcellular location">
    <subcellularLocation>
        <location evidence="1">Nucleus</location>
    </subcellularLocation>
</comment>
<reference evidence="5" key="1">
    <citation type="submission" date="2009-01" db="EMBL/GenBank/DDBJ databases">
        <authorList>
            <consortium name="cGRASP (B.F. Koop &amp; W.S. Davidson)"/>
            <person name="Leong J."/>
            <person name="von Schalburg K."/>
            <person name="Cooper G."/>
            <person name="Moore R."/>
            <person name="Holt R."/>
            <person name="Davidson W.S."/>
            <person name="Koop B.F."/>
        </authorList>
    </citation>
    <scope>NUCLEOTIDE SEQUENCE</scope>
    <source>
        <tissue evidence="5">Thymus</tissue>
    </source>
</reference>
<dbReference type="EMBL" id="BT056643">
    <property type="protein sequence ID" value="ACM08515.1"/>
    <property type="molecule type" value="mRNA"/>
</dbReference>
<protein>
    <submittedName>
        <fullName evidence="5">Survival of motor neuron-related-splicing factor 30</fullName>
    </submittedName>
</protein>
<keyword evidence="2" id="KW-0539">Nucleus</keyword>
<feature type="domain" description="Tudor" evidence="4">
    <location>
        <begin position="105"/>
        <end position="165"/>
    </location>
</feature>
<evidence type="ECO:0000256" key="3">
    <source>
        <dbReference type="SAM" id="MobiDB-lite"/>
    </source>
</evidence>
<organism evidence="5">
    <name type="scientific">Salmo salar</name>
    <name type="common">Atlantic salmon</name>
    <dbReference type="NCBI Taxonomy" id="8030"/>
    <lineage>
        <taxon>Eukaryota</taxon>
        <taxon>Metazoa</taxon>
        <taxon>Chordata</taxon>
        <taxon>Craniata</taxon>
        <taxon>Vertebrata</taxon>
        <taxon>Euteleostomi</taxon>
        <taxon>Actinopterygii</taxon>
        <taxon>Neopterygii</taxon>
        <taxon>Teleostei</taxon>
        <taxon>Protacanthopterygii</taxon>
        <taxon>Salmoniformes</taxon>
        <taxon>Salmonidae</taxon>
        <taxon>Salmoninae</taxon>
        <taxon>Salmo</taxon>
    </lineage>
</organism>
<dbReference type="AlphaFoldDB" id="B9ELW8"/>
<dbReference type="PANTHER" id="PTHR46297">
    <property type="entry name" value="ZINC FINGER CCCH-TYPE WITH G PATCH DOMAIN-CONTAINING PROTEIN"/>
    <property type="match status" value="1"/>
</dbReference>
<accession>B9ELW8</accession>
<dbReference type="SUPFAM" id="SSF63748">
    <property type="entry name" value="Tudor/PWWP/MBT"/>
    <property type="match status" value="1"/>
</dbReference>
<evidence type="ECO:0000256" key="1">
    <source>
        <dbReference type="ARBA" id="ARBA00004123"/>
    </source>
</evidence>
<evidence type="ECO:0000259" key="4">
    <source>
        <dbReference type="PROSITE" id="PS50304"/>
    </source>
</evidence>
<dbReference type="Gene3D" id="2.30.30.140">
    <property type="match status" value="1"/>
</dbReference>
<sequence length="196" mass="21586">MTDDFNGDLSSYKIQLRQVEAALSLDPTNEELMQLKNDLDSVISLTMQFLGGVEDGNESDVVMDASGLPRGSSELSKYTDPSANSNFTKNNTSQANSTSAAQNKTWKVGEKCLAPLARDGCLREGNIVSIDLRTSKCSVYFESIDHNEIVGLDKIIRPSMSVTKSTDGSVKRITKTELNKLKETKRKKLQKKTSEI</sequence>
<dbReference type="InterPro" id="IPR002999">
    <property type="entry name" value="Tudor"/>
</dbReference>
<feature type="region of interest" description="Disordered" evidence="3">
    <location>
        <begin position="70"/>
        <end position="101"/>
    </location>
</feature>
<name>B9ELW8_SALSA</name>
<dbReference type="GO" id="GO:0005634">
    <property type="term" value="C:nucleus"/>
    <property type="evidence" value="ECO:0007669"/>
    <property type="project" value="UniProtKB-SubCell"/>
</dbReference>
<gene>
    <name evidence="5" type="primary">SPF30</name>
</gene>
<evidence type="ECO:0000313" key="5">
    <source>
        <dbReference type="EMBL" id="ACM08515.1"/>
    </source>
</evidence>
<feature type="compositionally biased region" description="Polar residues" evidence="3">
    <location>
        <begin position="73"/>
        <end position="101"/>
    </location>
</feature>
<proteinExistence type="evidence at transcript level"/>